<dbReference type="AlphaFoldDB" id="A0A6I6A8R1"/>
<protein>
    <submittedName>
        <fullName evidence="1">Uncharacterized protein</fullName>
    </submittedName>
</protein>
<organism evidence="1 2">
    <name type="scientific">Gimesia benthica</name>
    <dbReference type="NCBI Taxonomy" id="2608982"/>
    <lineage>
        <taxon>Bacteria</taxon>
        <taxon>Pseudomonadati</taxon>
        <taxon>Planctomycetota</taxon>
        <taxon>Planctomycetia</taxon>
        <taxon>Planctomycetales</taxon>
        <taxon>Planctomycetaceae</taxon>
        <taxon>Gimesia</taxon>
    </lineage>
</organism>
<sequence>MESQKPKSTIDFKLTPKAKSTSLLLLRHCILDKMPQNYGSTDLAKAQVLLNAYRYQYYRAITAQPENRRAYTYALNCPPSGFNALPKTKTCKNPKVCPWCFVRLRLVKAYRALLAVPVSAREGYQVVAWGRVTLNDEKLPFLRSNYGPHTWCEALVTVQMVVPFVNENVPQGQPKVQLCHSGIQIIPKDCEISKELNRYCIRPALKGKMFGKVTHDNIIKAMVAVLRLEWMALYRPHNLDAFEGLVNGFKRSQLIRISPYKADTADTAV</sequence>
<dbReference type="EMBL" id="CP043930">
    <property type="protein sequence ID" value="QGQ21942.1"/>
    <property type="molecule type" value="Genomic_DNA"/>
</dbReference>
<evidence type="ECO:0000313" key="2">
    <source>
        <dbReference type="Proteomes" id="UP000427281"/>
    </source>
</evidence>
<gene>
    <name evidence="1" type="ORF">F1728_04215</name>
</gene>
<evidence type="ECO:0000313" key="1">
    <source>
        <dbReference type="EMBL" id="QGQ21942.1"/>
    </source>
</evidence>
<dbReference type="KEGG" id="gim:F1728_04215"/>
<name>A0A6I6A8R1_9PLAN</name>
<dbReference type="Proteomes" id="UP000427281">
    <property type="component" value="Chromosome"/>
</dbReference>
<proteinExistence type="predicted"/>
<accession>A0A6I6A8R1</accession>
<dbReference type="RefSeq" id="WP_155363034.1">
    <property type="nucleotide sequence ID" value="NZ_CP043930.1"/>
</dbReference>
<keyword evidence="2" id="KW-1185">Reference proteome</keyword>
<reference evidence="1 2" key="1">
    <citation type="submission" date="2019-09" db="EMBL/GenBank/DDBJ databases">
        <title>Gimesia benthica sp. nov., a novel bacterium isolated from deep-sea water of the Northwest Indian Ocean.</title>
        <authorList>
            <person name="Dai X."/>
        </authorList>
    </citation>
    <scope>NUCLEOTIDE SEQUENCE [LARGE SCALE GENOMIC DNA]</scope>
    <source>
        <strain evidence="1 2">E7</strain>
    </source>
</reference>